<sequence length="278" mass="31246">MDLTSLSSTLPRSNPSNEDTDQLSSTLLLAAFKQTALSVTTLYKTAANEAERSRREGRVEGYQDCIDDLLLFLEKVEGRCDKSSLETMRQWALSRRRKAGGTSKPKSRREDREESVDSEELPTIDNNIESVSPHPQQQNSPSAPQHSANNSPPTPVKPQSSDVLQQTPVFSFRADMDLPRHVPPQPRFDNNSFEELPDTELYSPPTSPTLSAHNPTIFQNRAGSNTTNPPPFRLGSPTSTGRHPQQRAGNKRRIGTMSEFFDFPGVEKMQFENKRRRH</sequence>
<dbReference type="AlphaFoldDB" id="A0A3N4KS79"/>
<evidence type="ECO:0000313" key="2">
    <source>
        <dbReference type="EMBL" id="RPB13413.1"/>
    </source>
</evidence>
<dbReference type="OrthoDB" id="21418at2759"/>
<dbReference type="EMBL" id="ML119123">
    <property type="protein sequence ID" value="RPB13413.1"/>
    <property type="molecule type" value="Genomic_DNA"/>
</dbReference>
<feature type="compositionally biased region" description="Polar residues" evidence="1">
    <location>
        <begin position="208"/>
        <end position="227"/>
    </location>
</feature>
<dbReference type="Pfam" id="PF15251">
    <property type="entry name" value="TAPR1-like"/>
    <property type="match status" value="1"/>
</dbReference>
<dbReference type="FunCoup" id="A0A3N4KS79">
    <property type="interactions" value="16"/>
</dbReference>
<feature type="compositionally biased region" description="Polar residues" evidence="1">
    <location>
        <begin position="124"/>
        <end position="162"/>
    </location>
</feature>
<feature type="region of interest" description="Disordered" evidence="1">
    <location>
        <begin position="93"/>
        <end position="162"/>
    </location>
</feature>
<dbReference type="InParanoid" id="A0A3N4KS79"/>
<name>A0A3N4KS79_9PEZI</name>
<gene>
    <name evidence="2" type="ORF">P167DRAFT_573434</name>
</gene>
<protein>
    <submittedName>
        <fullName evidence="2">Uncharacterized protein</fullName>
    </submittedName>
</protein>
<dbReference type="PANTHER" id="PTHR38645:SF1">
    <property type="entry name" value="YALI0F12243P"/>
    <property type="match status" value="1"/>
</dbReference>
<evidence type="ECO:0000313" key="3">
    <source>
        <dbReference type="Proteomes" id="UP000277580"/>
    </source>
</evidence>
<feature type="compositionally biased region" description="Acidic residues" evidence="1">
    <location>
        <begin position="113"/>
        <end position="122"/>
    </location>
</feature>
<organism evidence="2 3">
    <name type="scientific">Morchella conica CCBAS932</name>
    <dbReference type="NCBI Taxonomy" id="1392247"/>
    <lineage>
        <taxon>Eukaryota</taxon>
        <taxon>Fungi</taxon>
        <taxon>Dikarya</taxon>
        <taxon>Ascomycota</taxon>
        <taxon>Pezizomycotina</taxon>
        <taxon>Pezizomycetes</taxon>
        <taxon>Pezizales</taxon>
        <taxon>Morchellaceae</taxon>
        <taxon>Morchella</taxon>
    </lineage>
</organism>
<proteinExistence type="predicted"/>
<dbReference type="PANTHER" id="PTHR38645">
    <property type="entry name" value="CHROMOSOME 9, WHOLE GENOME SHOTGUN SEQUENCE"/>
    <property type="match status" value="1"/>
</dbReference>
<feature type="region of interest" description="Disordered" evidence="1">
    <location>
        <begin position="176"/>
        <end position="261"/>
    </location>
</feature>
<feature type="region of interest" description="Disordered" evidence="1">
    <location>
        <begin position="1"/>
        <end position="22"/>
    </location>
</feature>
<reference evidence="2 3" key="1">
    <citation type="journal article" date="2018" name="Nat. Ecol. Evol.">
        <title>Pezizomycetes genomes reveal the molecular basis of ectomycorrhizal truffle lifestyle.</title>
        <authorList>
            <person name="Murat C."/>
            <person name="Payen T."/>
            <person name="Noel B."/>
            <person name="Kuo A."/>
            <person name="Morin E."/>
            <person name="Chen J."/>
            <person name="Kohler A."/>
            <person name="Krizsan K."/>
            <person name="Balestrini R."/>
            <person name="Da Silva C."/>
            <person name="Montanini B."/>
            <person name="Hainaut M."/>
            <person name="Levati E."/>
            <person name="Barry K.W."/>
            <person name="Belfiori B."/>
            <person name="Cichocki N."/>
            <person name="Clum A."/>
            <person name="Dockter R.B."/>
            <person name="Fauchery L."/>
            <person name="Guy J."/>
            <person name="Iotti M."/>
            <person name="Le Tacon F."/>
            <person name="Lindquist E.A."/>
            <person name="Lipzen A."/>
            <person name="Malagnac F."/>
            <person name="Mello A."/>
            <person name="Molinier V."/>
            <person name="Miyauchi S."/>
            <person name="Poulain J."/>
            <person name="Riccioni C."/>
            <person name="Rubini A."/>
            <person name="Sitrit Y."/>
            <person name="Splivallo R."/>
            <person name="Traeger S."/>
            <person name="Wang M."/>
            <person name="Zifcakova L."/>
            <person name="Wipf D."/>
            <person name="Zambonelli A."/>
            <person name="Paolocci F."/>
            <person name="Nowrousian M."/>
            <person name="Ottonello S."/>
            <person name="Baldrian P."/>
            <person name="Spatafora J.W."/>
            <person name="Henrissat B."/>
            <person name="Nagy L.G."/>
            <person name="Aury J.M."/>
            <person name="Wincker P."/>
            <person name="Grigoriev I.V."/>
            <person name="Bonfante P."/>
            <person name="Martin F.M."/>
        </authorList>
    </citation>
    <scope>NUCLEOTIDE SEQUENCE [LARGE SCALE GENOMIC DNA]</scope>
    <source>
        <strain evidence="2 3">CCBAS932</strain>
    </source>
</reference>
<accession>A0A3N4KS79</accession>
<evidence type="ECO:0000256" key="1">
    <source>
        <dbReference type="SAM" id="MobiDB-lite"/>
    </source>
</evidence>
<dbReference type="Proteomes" id="UP000277580">
    <property type="component" value="Unassembled WGS sequence"/>
</dbReference>
<dbReference type="InterPro" id="IPR029196">
    <property type="entry name" value="HAPSTR1-like"/>
</dbReference>
<keyword evidence="3" id="KW-1185">Reference proteome</keyword>